<evidence type="ECO:0000256" key="1">
    <source>
        <dbReference type="SAM" id="SignalP"/>
    </source>
</evidence>
<feature type="chain" id="PRO_5042983754" description="Neurofilament medium polypeptide protein" evidence="1">
    <location>
        <begin position="17"/>
        <end position="156"/>
    </location>
</feature>
<sequence>MLPYSLLVFLFPLLAASSPSPPYLASDAFTHLVPRNTLFFRQSTNLQSFTGALGGLGASAIEKSGDEKRPFSVDGDTFPDFDTAGQRSCDKQFNKCSDQANKDKKAGFEVKDCDEQKGKCNDAQKSATVKDFNTAVASENIGPDPEFGDFDLICDA</sequence>
<name>A0AAN6RKS6_9PLEO</name>
<dbReference type="Proteomes" id="UP001280581">
    <property type="component" value="Unassembled WGS sequence"/>
</dbReference>
<protein>
    <recommendedName>
        <fullName evidence="4">Neurofilament medium polypeptide protein</fullName>
    </recommendedName>
</protein>
<feature type="signal peptide" evidence="1">
    <location>
        <begin position="1"/>
        <end position="16"/>
    </location>
</feature>
<organism evidence="2 3">
    <name type="scientific">Pseudopithomyces chartarum</name>
    <dbReference type="NCBI Taxonomy" id="1892770"/>
    <lineage>
        <taxon>Eukaryota</taxon>
        <taxon>Fungi</taxon>
        <taxon>Dikarya</taxon>
        <taxon>Ascomycota</taxon>
        <taxon>Pezizomycotina</taxon>
        <taxon>Dothideomycetes</taxon>
        <taxon>Pleosporomycetidae</taxon>
        <taxon>Pleosporales</taxon>
        <taxon>Massarineae</taxon>
        <taxon>Didymosphaeriaceae</taxon>
        <taxon>Pseudopithomyces</taxon>
    </lineage>
</organism>
<dbReference type="EMBL" id="WVTA01000002">
    <property type="protein sequence ID" value="KAK3216113.1"/>
    <property type="molecule type" value="Genomic_DNA"/>
</dbReference>
<accession>A0AAN6RKS6</accession>
<evidence type="ECO:0000313" key="2">
    <source>
        <dbReference type="EMBL" id="KAK3216113.1"/>
    </source>
</evidence>
<dbReference type="AlphaFoldDB" id="A0AAN6RKS6"/>
<gene>
    <name evidence="2" type="ORF">GRF29_8g2156972</name>
</gene>
<keyword evidence="3" id="KW-1185">Reference proteome</keyword>
<reference evidence="2 3" key="1">
    <citation type="submission" date="2021-02" db="EMBL/GenBank/DDBJ databases">
        <title>Genome assembly of Pseudopithomyces chartarum.</title>
        <authorList>
            <person name="Jauregui R."/>
            <person name="Singh J."/>
            <person name="Voisey C."/>
        </authorList>
    </citation>
    <scope>NUCLEOTIDE SEQUENCE [LARGE SCALE GENOMIC DNA]</scope>
    <source>
        <strain evidence="2 3">AGR01</strain>
    </source>
</reference>
<comment type="caution">
    <text evidence="2">The sequence shown here is derived from an EMBL/GenBank/DDBJ whole genome shotgun (WGS) entry which is preliminary data.</text>
</comment>
<keyword evidence="1" id="KW-0732">Signal</keyword>
<evidence type="ECO:0008006" key="4">
    <source>
        <dbReference type="Google" id="ProtNLM"/>
    </source>
</evidence>
<evidence type="ECO:0000313" key="3">
    <source>
        <dbReference type="Proteomes" id="UP001280581"/>
    </source>
</evidence>
<proteinExistence type="predicted"/>